<accession>A0A916VHJ8</accession>
<evidence type="ECO:0000256" key="6">
    <source>
        <dbReference type="ARBA" id="ARBA00022989"/>
    </source>
</evidence>
<feature type="transmembrane region" description="Helical" evidence="9">
    <location>
        <begin position="402"/>
        <end position="421"/>
    </location>
</feature>
<feature type="transmembrane region" description="Helical" evidence="9">
    <location>
        <begin position="148"/>
        <end position="170"/>
    </location>
</feature>
<keyword evidence="5 9" id="KW-0812">Transmembrane</keyword>
<comment type="subcellular location">
    <subcellularLocation>
        <location evidence="1">Cell membrane</location>
        <topology evidence="1">Multi-pass membrane protein</topology>
    </subcellularLocation>
</comment>
<dbReference type="InterPro" id="IPR004501">
    <property type="entry name" value="PTS_EIIC_3"/>
</dbReference>
<keyword evidence="2 8" id="KW-0813">Transport</keyword>
<evidence type="ECO:0000256" key="8">
    <source>
        <dbReference type="PIRNR" id="PIRNR006351"/>
    </source>
</evidence>
<feature type="transmembrane region" description="Helical" evidence="9">
    <location>
        <begin position="107"/>
        <end position="127"/>
    </location>
</feature>
<evidence type="ECO:0000256" key="4">
    <source>
        <dbReference type="ARBA" id="ARBA00022597"/>
    </source>
</evidence>
<proteinExistence type="predicted"/>
<keyword evidence="4 8" id="KW-0762">Sugar transport</keyword>
<dbReference type="Proteomes" id="UP000677218">
    <property type="component" value="Unassembled WGS sequence"/>
</dbReference>
<dbReference type="GO" id="GO:1902815">
    <property type="term" value="P:N,N'-diacetylchitobiose import"/>
    <property type="evidence" value="ECO:0007669"/>
    <property type="project" value="TreeGrafter"/>
</dbReference>
<feature type="domain" description="PTS EIIC type-3" evidence="10">
    <location>
        <begin position="8"/>
        <end position="420"/>
    </location>
</feature>
<feature type="transmembrane region" description="Helical" evidence="9">
    <location>
        <begin position="227"/>
        <end position="252"/>
    </location>
</feature>
<evidence type="ECO:0000259" key="10">
    <source>
        <dbReference type="PROSITE" id="PS51105"/>
    </source>
</evidence>
<comment type="function">
    <text evidence="8">The phosphoenolpyruvate-dependent sugar phosphotransferase system (PTS), a major carbohydrate active -transport system, catalyzes the phosphorylation of incoming sugar substrates concomitant with their translocation across the cell membrane.</text>
</comment>
<evidence type="ECO:0000256" key="3">
    <source>
        <dbReference type="ARBA" id="ARBA00022475"/>
    </source>
</evidence>
<dbReference type="InterPro" id="IPR003352">
    <property type="entry name" value="PTS_EIIC"/>
</dbReference>
<evidence type="ECO:0000313" key="12">
    <source>
        <dbReference type="Proteomes" id="UP000677218"/>
    </source>
</evidence>
<reference evidence="11" key="1">
    <citation type="submission" date="2020-08" db="EMBL/GenBank/DDBJ databases">
        <title>Taxonomic study for Lactobacillus species isolated from hardwood bark.</title>
        <authorList>
            <person name="Tohno M."/>
            <person name="Tanizawa Y."/>
        </authorList>
    </citation>
    <scope>NUCLEOTIDE SEQUENCE</scope>
    <source>
        <strain evidence="11">B40</strain>
    </source>
</reference>
<feature type="transmembrane region" description="Helical" evidence="9">
    <location>
        <begin position="295"/>
        <end position="315"/>
    </location>
</feature>
<feature type="transmembrane region" description="Helical" evidence="9">
    <location>
        <begin position="190"/>
        <end position="207"/>
    </location>
</feature>
<dbReference type="GO" id="GO:0008982">
    <property type="term" value="F:protein-N(PI)-phosphohistidine-sugar phosphotransferase activity"/>
    <property type="evidence" value="ECO:0007669"/>
    <property type="project" value="UniProtKB-UniRule"/>
</dbReference>
<protein>
    <recommendedName>
        <fullName evidence="8">Permease IIC component</fullName>
    </recommendedName>
</protein>
<dbReference type="EMBL" id="BMAY01000001">
    <property type="protein sequence ID" value="GFZ26250.1"/>
    <property type="molecule type" value="Genomic_DNA"/>
</dbReference>
<evidence type="ECO:0000256" key="1">
    <source>
        <dbReference type="ARBA" id="ARBA00004651"/>
    </source>
</evidence>
<name>A0A916VHJ8_9LACO</name>
<feature type="transmembrane region" description="Helical" evidence="9">
    <location>
        <begin position="64"/>
        <end position="95"/>
    </location>
</feature>
<keyword evidence="3 8" id="KW-1003">Cell membrane</keyword>
<dbReference type="GO" id="GO:0009401">
    <property type="term" value="P:phosphoenolpyruvate-dependent sugar phosphotransferase system"/>
    <property type="evidence" value="ECO:0007669"/>
    <property type="project" value="InterPro"/>
</dbReference>
<keyword evidence="6 9" id="KW-1133">Transmembrane helix</keyword>
<evidence type="ECO:0000313" key="11">
    <source>
        <dbReference type="EMBL" id="GFZ26250.1"/>
    </source>
</evidence>
<dbReference type="PIRSF" id="PIRSF006351">
    <property type="entry name" value="PTS_EIIC-Cellobiose"/>
    <property type="match status" value="1"/>
</dbReference>
<dbReference type="RefSeq" id="WP_212779960.1">
    <property type="nucleotide sequence ID" value="NZ_BMAY01000001.1"/>
</dbReference>
<comment type="caution">
    <text evidence="11">The sequence shown here is derived from an EMBL/GenBank/DDBJ whole genome shotgun (WGS) entry which is preliminary data.</text>
</comment>
<dbReference type="AlphaFoldDB" id="A0A916VHJ8"/>
<dbReference type="Pfam" id="PF02378">
    <property type="entry name" value="PTS_EIIC"/>
    <property type="match status" value="1"/>
</dbReference>
<evidence type="ECO:0000256" key="5">
    <source>
        <dbReference type="ARBA" id="ARBA00022692"/>
    </source>
</evidence>
<organism evidence="11 12">
    <name type="scientific">Lactobacillus corticis</name>
    <dbReference type="NCBI Taxonomy" id="2201249"/>
    <lineage>
        <taxon>Bacteria</taxon>
        <taxon>Bacillati</taxon>
        <taxon>Bacillota</taxon>
        <taxon>Bacilli</taxon>
        <taxon>Lactobacillales</taxon>
        <taxon>Lactobacillaceae</taxon>
        <taxon>Lactobacillus</taxon>
    </lineage>
</organism>
<dbReference type="GO" id="GO:0005886">
    <property type="term" value="C:plasma membrane"/>
    <property type="evidence" value="ECO:0007669"/>
    <property type="project" value="UniProtKB-SubCell"/>
</dbReference>
<evidence type="ECO:0000256" key="7">
    <source>
        <dbReference type="ARBA" id="ARBA00023136"/>
    </source>
</evidence>
<dbReference type="PANTHER" id="PTHR33989:SF4">
    <property type="entry name" value="PTS SYSTEM N,N'-DIACETYLCHITOBIOSE-SPECIFIC EIIC COMPONENT"/>
    <property type="match status" value="1"/>
</dbReference>
<evidence type="ECO:0000256" key="9">
    <source>
        <dbReference type="SAM" id="Phobius"/>
    </source>
</evidence>
<gene>
    <name evidence="11" type="primary">celB_1</name>
    <name evidence="11" type="ORF">LCB40_01300</name>
</gene>
<sequence length="440" mass="48197">MNRLVKFLEDYFLPLANAIGRIRWLVAIRNAFISMLPITMSGSLAVAVPSLVKVAKNQLGWTTFAFFMQPLVAISNVVWRGTFALFSVYLALALGYQLAKTFEANRLAGAIISLASFAMSVSNYVVLGKSKHIIIEQAFDLKQLDSSGIFTAIIFGGIGFAIYLLCYQARLVIRLSSSTLHSEQAAFESLLPGMIAIITVGGLNYLFQSIFHTYFGTWLLNTIQRPLVNIGQGFGFVLLVTFLISVFSFFGLNGLSVLAPMLDSIWLTAQNANIAAARHGKVVPYVWTRSSFDVFAWYGGAGGTLILVIAILLFAKRTDLQAVAKVAIAPSFFNIGEPILFGLPVVFNPVYLIPFIVAPMVNVAVAYAVSVMGLVNPVQVAVPSIMPSILSAWLATNYDWRAIVLVLVNMVIALLIWLPFVKAADRMEGDRSRSFFATQY</sequence>
<keyword evidence="12" id="KW-1185">Reference proteome</keyword>
<dbReference type="PANTHER" id="PTHR33989">
    <property type="match status" value="1"/>
</dbReference>
<dbReference type="InterPro" id="IPR051088">
    <property type="entry name" value="PTS_Sugar-EIIC/EIIB"/>
</dbReference>
<dbReference type="NCBIfam" id="TIGR00410">
    <property type="entry name" value="lacE"/>
    <property type="match status" value="1"/>
</dbReference>
<dbReference type="PROSITE" id="PS51105">
    <property type="entry name" value="PTS_EIIC_TYPE_3"/>
    <property type="match status" value="1"/>
</dbReference>
<feature type="transmembrane region" description="Helical" evidence="9">
    <location>
        <begin position="31"/>
        <end position="52"/>
    </location>
</feature>
<dbReference type="InterPro" id="IPR004796">
    <property type="entry name" value="PTS_IIC_cello"/>
</dbReference>
<evidence type="ECO:0000256" key="2">
    <source>
        <dbReference type="ARBA" id="ARBA00022448"/>
    </source>
</evidence>
<keyword evidence="7 8" id="KW-0472">Membrane</keyword>